<evidence type="ECO:0000313" key="4">
    <source>
        <dbReference type="EMBL" id="OXM49683.1"/>
    </source>
</evidence>
<feature type="compositionally biased region" description="Polar residues" evidence="1">
    <location>
        <begin position="185"/>
        <end position="197"/>
    </location>
</feature>
<proteinExistence type="predicted"/>
<reference evidence="4 5" key="1">
    <citation type="submission" date="2017-07" db="EMBL/GenBank/DDBJ databases">
        <title>Amycolatopsis alba DSM 44262 Genome sequencing and assembly.</title>
        <authorList>
            <person name="Kaur N."/>
            <person name="Mayilraj S."/>
        </authorList>
    </citation>
    <scope>NUCLEOTIDE SEQUENCE [LARGE SCALE GENOMIC DNA]</scope>
    <source>
        <strain evidence="4 5">DSM 44262</strain>
    </source>
</reference>
<evidence type="ECO:0000313" key="5">
    <source>
        <dbReference type="Proteomes" id="UP000215563"/>
    </source>
</evidence>
<name>A0A229RSN3_AMYAL</name>
<feature type="signal peptide" evidence="2">
    <location>
        <begin position="1"/>
        <end position="25"/>
    </location>
</feature>
<dbReference type="EMBL" id="NMQU01000047">
    <property type="protein sequence ID" value="OXM49683.1"/>
    <property type="molecule type" value="Genomic_DNA"/>
</dbReference>
<feature type="chain" id="PRO_5011311065" description="LTD domain-containing protein" evidence="2">
    <location>
        <begin position="26"/>
        <end position="197"/>
    </location>
</feature>
<evidence type="ECO:0000259" key="3">
    <source>
        <dbReference type="PROSITE" id="PS51841"/>
    </source>
</evidence>
<dbReference type="RefSeq" id="WP_020634782.1">
    <property type="nucleotide sequence ID" value="NZ_KB913032.1"/>
</dbReference>
<keyword evidence="2" id="KW-0732">Signal</keyword>
<feature type="region of interest" description="Disordered" evidence="1">
    <location>
        <begin position="157"/>
        <end position="197"/>
    </location>
</feature>
<evidence type="ECO:0000256" key="1">
    <source>
        <dbReference type="SAM" id="MobiDB-lite"/>
    </source>
</evidence>
<dbReference type="AlphaFoldDB" id="A0A229RSN3"/>
<feature type="domain" description="LTD" evidence="3">
    <location>
        <begin position="24"/>
        <end position="153"/>
    </location>
</feature>
<dbReference type="SUPFAM" id="SSF74853">
    <property type="entry name" value="Lamin A/C globular tail domain"/>
    <property type="match status" value="1"/>
</dbReference>
<dbReference type="Proteomes" id="UP000215563">
    <property type="component" value="Unassembled WGS sequence"/>
</dbReference>
<organism evidence="4 5">
    <name type="scientific">Amycolatopsis alba DSM 44262</name>
    <dbReference type="NCBI Taxonomy" id="1125972"/>
    <lineage>
        <taxon>Bacteria</taxon>
        <taxon>Bacillati</taxon>
        <taxon>Actinomycetota</taxon>
        <taxon>Actinomycetes</taxon>
        <taxon>Pseudonocardiales</taxon>
        <taxon>Pseudonocardiaceae</taxon>
        <taxon>Amycolatopsis</taxon>
    </lineage>
</organism>
<dbReference type="Pfam" id="PF00932">
    <property type="entry name" value="LTD"/>
    <property type="match status" value="1"/>
</dbReference>
<gene>
    <name evidence="4" type="ORF">CFP75_18100</name>
</gene>
<dbReference type="OrthoDB" id="3682978at2"/>
<protein>
    <recommendedName>
        <fullName evidence="3">LTD domain-containing protein</fullName>
    </recommendedName>
</protein>
<dbReference type="PROSITE" id="PS51841">
    <property type="entry name" value="LTD"/>
    <property type="match status" value="1"/>
</dbReference>
<evidence type="ECO:0000256" key="2">
    <source>
        <dbReference type="SAM" id="SignalP"/>
    </source>
</evidence>
<comment type="caution">
    <text evidence="4">The sequence shown here is derived from an EMBL/GenBank/DDBJ whole genome shotgun (WGS) entry which is preliminary data.</text>
</comment>
<sequence length="197" mass="21093">MIRHLVSGTLGVLILSLVIAPPSAAGNLTPQVSTTVLINEIFPKGQFGETDEFLELRNVSTVPVDLTGFTLRFYSSNCLPAYTLDLPQDLVLQPKNSVGQYVALTGPYFSGTIDDQTNIVLLPDFRDLMPAYSGSVALHNLPGSRVDAVGWSTPCLREGGPARTPPPGLSLSRNHLSRDTDNNRTDFTATPPSAGAQ</sequence>
<dbReference type="InterPro" id="IPR001322">
    <property type="entry name" value="Lamin_tail_dom"/>
</dbReference>
<dbReference type="InterPro" id="IPR036415">
    <property type="entry name" value="Lamin_tail_dom_sf"/>
</dbReference>
<accession>A0A229RSN3</accession>
<keyword evidence="5" id="KW-1185">Reference proteome</keyword>